<name>A0ACB9E8K7_9ASTR</name>
<evidence type="ECO:0000313" key="2">
    <source>
        <dbReference type="Proteomes" id="UP001056120"/>
    </source>
</evidence>
<comment type="caution">
    <text evidence="1">The sequence shown here is derived from an EMBL/GenBank/DDBJ whole genome shotgun (WGS) entry which is preliminary data.</text>
</comment>
<sequence>MARESDDINVSMDSVIMCAMVCLHSVYCCCAPNPTGNGGVSDSSEDSVSLPSDRSACCSGHSPSVATGNDDVMQMMCSSSEECDMDVVIMLAMQYMYGYHVYRDSMHVLSVQPVPKRPEKHVRKSVNMRLLAYVHVLLKRSQPKLTVCVCMPPARSINSGKCG</sequence>
<reference evidence="2" key="1">
    <citation type="journal article" date="2022" name="Mol. Ecol. Resour.">
        <title>The genomes of chicory, endive, great burdock and yacon provide insights into Asteraceae palaeo-polyploidization history and plant inulin production.</title>
        <authorList>
            <person name="Fan W."/>
            <person name="Wang S."/>
            <person name="Wang H."/>
            <person name="Wang A."/>
            <person name="Jiang F."/>
            <person name="Liu H."/>
            <person name="Zhao H."/>
            <person name="Xu D."/>
            <person name="Zhang Y."/>
        </authorList>
    </citation>
    <scope>NUCLEOTIDE SEQUENCE [LARGE SCALE GENOMIC DNA]</scope>
    <source>
        <strain evidence="2">cv. Yunnan</strain>
    </source>
</reference>
<protein>
    <submittedName>
        <fullName evidence="1">Uncharacterized protein</fullName>
    </submittedName>
</protein>
<evidence type="ECO:0000313" key="1">
    <source>
        <dbReference type="EMBL" id="KAI3755000.1"/>
    </source>
</evidence>
<reference evidence="1 2" key="2">
    <citation type="journal article" date="2022" name="Mol. Ecol. Resour.">
        <title>The genomes of chicory, endive, great burdock and yacon provide insights into Asteraceae paleo-polyploidization history and plant inulin production.</title>
        <authorList>
            <person name="Fan W."/>
            <person name="Wang S."/>
            <person name="Wang H."/>
            <person name="Wang A."/>
            <person name="Jiang F."/>
            <person name="Liu H."/>
            <person name="Zhao H."/>
            <person name="Xu D."/>
            <person name="Zhang Y."/>
        </authorList>
    </citation>
    <scope>NUCLEOTIDE SEQUENCE [LARGE SCALE GENOMIC DNA]</scope>
    <source>
        <strain evidence="2">cv. Yunnan</strain>
        <tissue evidence="1">Leaves</tissue>
    </source>
</reference>
<gene>
    <name evidence="1" type="ORF">L1987_54792</name>
</gene>
<organism evidence="1 2">
    <name type="scientific">Smallanthus sonchifolius</name>
    <dbReference type="NCBI Taxonomy" id="185202"/>
    <lineage>
        <taxon>Eukaryota</taxon>
        <taxon>Viridiplantae</taxon>
        <taxon>Streptophyta</taxon>
        <taxon>Embryophyta</taxon>
        <taxon>Tracheophyta</taxon>
        <taxon>Spermatophyta</taxon>
        <taxon>Magnoliopsida</taxon>
        <taxon>eudicotyledons</taxon>
        <taxon>Gunneridae</taxon>
        <taxon>Pentapetalae</taxon>
        <taxon>asterids</taxon>
        <taxon>campanulids</taxon>
        <taxon>Asterales</taxon>
        <taxon>Asteraceae</taxon>
        <taxon>Asteroideae</taxon>
        <taxon>Heliantheae alliance</taxon>
        <taxon>Millerieae</taxon>
        <taxon>Smallanthus</taxon>
    </lineage>
</organism>
<dbReference type="Proteomes" id="UP001056120">
    <property type="component" value="Linkage Group LG18"/>
</dbReference>
<dbReference type="EMBL" id="CM042035">
    <property type="protein sequence ID" value="KAI3755000.1"/>
    <property type="molecule type" value="Genomic_DNA"/>
</dbReference>
<accession>A0ACB9E8K7</accession>
<keyword evidence="2" id="KW-1185">Reference proteome</keyword>
<proteinExistence type="predicted"/>